<dbReference type="Proteomes" id="UP000765509">
    <property type="component" value="Unassembled WGS sequence"/>
</dbReference>
<evidence type="ECO:0000313" key="2">
    <source>
        <dbReference type="EMBL" id="MBW0478075.1"/>
    </source>
</evidence>
<dbReference type="EMBL" id="AVOT02005045">
    <property type="protein sequence ID" value="MBW0478075.1"/>
    <property type="molecule type" value="Genomic_DNA"/>
</dbReference>
<keyword evidence="1" id="KW-0812">Transmembrane</keyword>
<keyword evidence="1" id="KW-0472">Membrane</keyword>
<accession>A0A9Q3GTD4</accession>
<keyword evidence="3" id="KW-1185">Reference proteome</keyword>
<gene>
    <name evidence="2" type="ORF">O181_017790</name>
</gene>
<organism evidence="2 3">
    <name type="scientific">Austropuccinia psidii MF-1</name>
    <dbReference type="NCBI Taxonomy" id="1389203"/>
    <lineage>
        <taxon>Eukaryota</taxon>
        <taxon>Fungi</taxon>
        <taxon>Dikarya</taxon>
        <taxon>Basidiomycota</taxon>
        <taxon>Pucciniomycotina</taxon>
        <taxon>Pucciniomycetes</taxon>
        <taxon>Pucciniales</taxon>
        <taxon>Sphaerophragmiaceae</taxon>
        <taxon>Austropuccinia</taxon>
    </lineage>
</organism>
<evidence type="ECO:0000256" key="1">
    <source>
        <dbReference type="SAM" id="Phobius"/>
    </source>
</evidence>
<reference evidence="2" key="1">
    <citation type="submission" date="2021-03" db="EMBL/GenBank/DDBJ databases">
        <title>Draft genome sequence of rust myrtle Austropuccinia psidii MF-1, a brazilian biotype.</title>
        <authorList>
            <person name="Quecine M.C."/>
            <person name="Pachon D.M.R."/>
            <person name="Bonatelli M.L."/>
            <person name="Correr F.H."/>
            <person name="Franceschini L.M."/>
            <person name="Leite T.F."/>
            <person name="Margarido G.R.A."/>
            <person name="Almeida C.A."/>
            <person name="Ferrarezi J.A."/>
            <person name="Labate C.A."/>
        </authorList>
    </citation>
    <scope>NUCLEOTIDE SEQUENCE</scope>
    <source>
        <strain evidence="2">MF-1</strain>
    </source>
</reference>
<name>A0A9Q3GTD4_9BASI</name>
<proteinExistence type="predicted"/>
<dbReference type="AlphaFoldDB" id="A0A9Q3GTD4"/>
<feature type="transmembrane region" description="Helical" evidence="1">
    <location>
        <begin position="12"/>
        <end position="36"/>
    </location>
</feature>
<protein>
    <submittedName>
        <fullName evidence="2">Uncharacterized protein</fullName>
    </submittedName>
</protein>
<comment type="caution">
    <text evidence="2">The sequence shown here is derived from an EMBL/GenBank/DDBJ whole genome shotgun (WGS) entry which is preliminary data.</text>
</comment>
<sequence>MLKEVSKNNVAHVWWHATICLAWFLGLLFTQMLALVQDPNASHTNPYTCPGSQCFICKTLPCKSLGQGGLPTIPEFLMLVQAPEASHADPYACTGSQQFKKLIKPGKPPGKSITSLPSAGSQHFTCRSLHFYRFLTIQTIPYTGEASQKF</sequence>
<keyword evidence="1" id="KW-1133">Transmembrane helix</keyword>
<evidence type="ECO:0000313" key="3">
    <source>
        <dbReference type="Proteomes" id="UP000765509"/>
    </source>
</evidence>